<dbReference type="Proteomes" id="UP000324222">
    <property type="component" value="Unassembled WGS sequence"/>
</dbReference>
<gene>
    <name evidence="2" type="ORF">E2C01_101258</name>
</gene>
<evidence type="ECO:0000313" key="2">
    <source>
        <dbReference type="EMBL" id="MPD05511.1"/>
    </source>
</evidence>
<feature type="region of interest" description="Disordered" evidence="1">
    <location>
        <begin position="1"/>
        <end position="20"/>
    </location>
</feature>
<dbReference type="AlphaFoldDB" id="A0A5B7K943"/>
<name>A0A5B7K943_PORTR</name>
<evidence type="ECO:0000313" key="3">
    <source>
        <dbReference type="Proteomes" id="UP000324222"/>
    </source>
</evidence>
<accession>A0A5B7K943</accession>
<dbReference type="EMBL" id="VSRR010146364">
    <property type="protein sequence ID" value="MPD05511.1"/>
    <property type="molecule type" value="Genomic_DNA"/>
</dbReference>
<sequence length="63" mass="7167">MEGLGWDAEPTPEEEESTTTITTTKILNTSAPHLHYFQETLIEINQERITENHADNLTPLESK</sequence>
<proteinExistence type="predicted"/>
<reference evidence="2 3" key="1">
    <citation type="submission" date="2019-05" db="EMBL/GenBank/DDBJ databases">
        <title>Another draft genome of Portunus trituberculatus and its Hox gene families provides insights of decapod evolution.</title>
        <authorList>
            <person name="Jeong J.-H."/>
            <person name="Song I."/>
            <person name="Kim S."/>
            <person name="Choi T."/>
            <person name="Kim D."/>
            <person name="Ryu S."/>
            <person name="Kim W."/>
        </authorList>
    </citation>
    <scope>NUCLEOTIDE SEQUENCE [LARGE SCALE GENOMIC DNA]</scope>
    <source>
        <tissue evidence="2">Muscle</tissue>
    </source>
</reference>
<comment type="caution">
    <text evidence="2">The sequence shown here is derived from an EMBL/GenBank/DDBJ whole genome shotgun (WGS) entry which is preliminary data.</text>
</comment>
<organism evidence="2 3">
    <name type="scientific">Portunus trituberculatus</name>
    <name type="common">Swimming crab</name>
    <name type="synonym">Neptunus trituberculatus</name>
    <dbReference type="NCBI Taxonomy" id="210409"/>
    <lineage>
        <taxon>Eukaryota</taxon>
        <taxon>Metazoa</taxon>
        <taxon>Ecdysozoa</taxon>
        <taxon>Arthropoda</taxon>
        <taxon>Crustacea</taxon>
        <taxon>Multicrustacea</taxon>
        <taxon>Malacostraca</taxon>
        <taxon>Eumalacostraca</taxon>
        <taxon>Eucarida</taxon>
        <taxon>Decapoda</taxon>
        <taxon>Pleocyemata</taxon>
        <taxon>Brachyura</taxon>
        <taxon>Eubrachyura</taxon>
        <taxon>Portunoidea</taxon>
        <taxon>Portunidae</taxon>
        <taxon>Portuninae</taxon>
        <taxon>Portunus</taxon>
    </lineage>
</organism>
<keyword evidence="3" id="KW-1185">Reference proteome</keyword>
<protein>
    <submittedName>
        <fullName evidence="2">Uncharacterized protein</fullName>
    </submittedName>
</protein>
<evidence type="ECO:0000256" key="1">
    <source>
        <dbReference type="SAM" id="MobiDB-lite"/>
    </source>
</evidence>